<reference evidence="1" key="1">
    <citation type="submission" date="2023-04" db="EMBL/GenBank/DDBJ databases">
        <title>Genome sequencing of multiple Borrelia sensu lato isolates spanning a world-wide range of genetic and epidemiological diversity.</title>
        <authorList>
            <person name="Mongodin E.F."/>
            <person name="Fraser C.M."/>
            <person name="Rudenko N."/>
            <person name="Golovchenko M."/>
            <person name="Margos G."/>
            <person name="Fingerle V."/>
            <person name="Marques A."/>
            <person name="Kawabata H."/>
            <person name="Lopes de Carvalho I."/>
            <person name="Norte C."/>
            <person name="Nuncio S."/>
            <person name="Schutzer S.E."/>
            <person name="Luft B."/>
            <person name="Qiu W."/>
            <person name="Casjens S.R."/>
        </authorList>
    </citation>
    <scope>NUCLEOTIDE SEQUENCE [LARGE SCALE GENOMIC DNA]</scope>
    <source>
        <strain evidence="1">SCGT-18</strain>
    </source>
</reference>
<proteinExistence type="predicted"/>
<evidence type="ECO:0000313" key="2">
    <source>
        <dbReference type="Proteomes" id="UP001304851"/>
    </source>
</evidence>
<accession>A0ABY9E7E4</accession>
<sequence length="348" mass="40213">MNTNEPQESVQIKDLNRKTKVNQSDLIPIDDIVEDTCAITYKHLLEQIQNDTFYNNEFGCFKKAINAVISKELLENKEYIKNIYIKVISKLLELSAPPENVPENIDFDTVFRKIKSAFIESLKHTNTKPSSNKISIYNSDTKDIELIQFEIFIESLKEILAEKEEINKLKSDLTNYVQIKDFTDKFRNSFKSIPKQTLDTKNEQLVSCYQNEIPQIVDIPIWWQGKPRDFGGLHTIIDDATIIEFQYKNKATTVVLKNRSSTSIVISESYKDSYIYLQIDAEIRHSSSTEDDNKQFYLQFEKSSAKILIASFSSQNMPTLKTPIYNGWYYVGSGKLSMGEEMPILNKV</sequence>
<keyword evidence="2" id="KW-1185">Reference proteome</keyword>
<dbReference type="Pfam" id="PF05085">
    <property type="entry name" value="DUF685"/>
    <property type="match status" value="2"/>
</dbReference>
<dbReference type="InterPro" id="IPR007777">
    <property type="entry name" value="DUF685"/>
</dbReference>
<dbReference type="RefSeq" id="WP_301341158.1">
    <property type="nucleotide sequence ID" value="NZ_CP124071.1"/>
</dbReference>
<organism evidence="1 2">
    <name type="scientific">Borreliella carolinensis</name>
    <dbReference type="NCBI Taxonomy" id="478174"/>
    <lineage>
        <taxon>Bacteria</taxon>
        <taxon>Pseudomonadati</taxon>
        <taxon>Spirochaetota</taxon>
        <taxon>Spirochaetia</taxon>
        <taxon>Spirochaetales</taxon>
        <taxon>Borreliaceae</taxon>
        <taxon>Borreliella</taxon>
    </lineage>
</organism>
<geneLocation type="plasmid" evidence="1 2">
    <name>lp54</name>
</geneLocation>
<name>A0ABY9E7E4_9SPIR</name>
<dbReference type="EMBL" id="CP124071">
    <property type="protein sequence ID" value="WKC90363.1"/>
    <property type="molecule type" value="Genomic_DNA"/>
</dbReference>
<protein>
    <submittedName>
        <fullName evidence="1">DUF685 domain-containing protein</fullName>
    </submittedName>
</protein>
<keyword evidence="1" id="KW-0614">Plasmid</keyword>
<dbReference type="Proteomes" id="UP001304851">
    <property type="component" value="Plasmid lp54"/>
</dbReference>
<gene>
    <name evidence="1" type="ORF">QIA18_00045</name>
</gene>
<evidence type="ECO:0000313" key="1">
    <source>
        <dbReference type="EMBL" id="WKC90363.1"/>
    </source>
</evidence>